<evidence type="ECO:0000259" key="2">
    <source>
        <dbReference type="PROSITE" id="PS51154"/>
    </source>
</evidence>
<proteinExistence type="predicted"/>
<comment type="caution">
    <text evidence="3">The sequence shown here is derived from an EMBL/GenBank/DDBJ whole genome shotgun (WGS) entry which is preliminary data.</text>
</comment>
<sequence>MVELTGNIWDYWGKAIIVVTTNGSLTRDGRAILGRGVARQALEYCPDLAYRLGMLLKAHGNHVTDLGNNLASFPVEETAWSLPDMQLIVRSALELRQLADSKGWRQVVVPRPGCGGGGLQWQDVEPLLSKYFDDRFLVITAAQ</sequence>
<dbReference type="GO" id="GO:0140291">
    <property type="term" value="P:peptidyl-glutamate ADP-deribosylation"/>
    <property type="evidence" value="ECO:0007669"/>
    <property type="project" value="TreeGrafter"/>
</dbReference>
<dbReference type="Proteomes" id="UP000811899">
    <property type="component" value="Unassembled WGS sequence"/>
</dbReference>
<comment type="catalytic activity">
    <reaction evidence="1">
        <text>an N-(ADP-alpha-D-ribosyl)-thymidine in DNA + H2O = a thymidine in DNA + ADP-D-ribose</text>
        <dbReference type="Rhea" id="RHEA:71655"/>
        <dbReference type="Rhea" id="RHEA-COMP:13556"/>
        <dbReference type="Rhea" id="RHEA-COMP:18051"/>
        <dbReference type="ChEBI" id="CHEBI:15377"/>
        <dbReference type="ChEBI" id="CHEBI:57967"/>
        <dbReference type="ChEBI" id="CHEBI:137386"/>
        <dbReference type="ChEBI" id="CHEBI:191199"/>
    </reaction>
    <physiologicalReaction direction="left-to-right" evidence="1">
        <dbReference type="Rhea" id="RHEA:71656"/>
    </physiologicalReaction>
</comment>
<reference evidence="3 4" key="1">
    <citation type="submission" date="2021-05" db="EMBL/GenBank/DDBJ databases">
        <title>The draft genome of Geobacter pelophilus DSM 12255.</title>
        <authorList>
            <person name="Xu Z."/>
            <person name="Masuda Y."/>
            <person name="Itoh H."/>
            <person name="Senoo K."/>
        </authorList>
    </citation>
    <scope>NUCLEOTIDE SEQUENCE [LARGE SCALE GENOMIC DNA]</scope>
    <source>
        <strain evidence="3 4">DSM 12255</strain>
    </source>
</reference>
<dbReference type="RefSeq" id="WP_214172702.1">
    <property type="nucleotide sequence ID" value="NZ_JAHCVJ010000007.1"/>
</dbReference>
<dbReference type="Gene3D" id="3.40.220.10">
    <property type="entry name" value="Leucine Aminopeptidase, subunit E, domain 1"/>
    <property type="match status" value="1"/>
</dbReference>
<evidence type="ECO:0000313" key="4">
    <source>
        <dbReference type="Proteomes" id="UP000811899"/>
    </source>
</evidence>
<dbReference type="EMBL" id="JAHCVJ010000007">
    <property type="protein sequence ID" value="MBT0665938.1"/>
    <property type="molecule type" value="Genomic_DNA"/>
</dbReference>
<name>A0AAW4L4X4_9BACT</name>
<dbReference type="PROSITE" id="PS51154">
    <property type="entry name" value="MACRO"/>
    <property type="match status" value="1"/>
</dbReference>
<dbReference type="SUPFAM" id="SSF52949">
    <property type="entry name" value="Macro domain-like"/>
    <property type="match status" value="1"/>
</dbReference>
<organism evidence="3 4">
    <name type="scientific">Geoanaerobacter pelophilus</name>
    <dbReference type="NCBI Taxonomy" id="60036"/>
    <lineage>
        <taxon>Bacteria</taxon>
        <taxon>Pseudomonadati</taxon>
        <taxon>Thermodesulfobacteriota</taxon>
        <taxon>Desulfuromonadia</taxon>
        <taxon>Geobacterales</taxon>
        <taxon>Geobacteraceae</taxon>
        <taxon>Geoanaerobacter</taxon>
    </lineage>
</organism>
<dbReference type="InterPro" id="IPR002589">
    <property type="entry name" value="Macro_dom"/>
</dbReference>
<feature type="domain" description="Macro" evidence="2">
    <location>
        <begin position="1"/>
        <end position="143"/>
    </location>
</feature>
<dbReference type="PANTHER" id="PTHR12521:SF0">
    <property type="entry name" value="ADP-RIBOSE GLYCOHYDROLASE OARD1"/>
    <property type="match status" value="1"/>
</dbReference>
<dbReference type="AlphaFoldDB" id="A0AAW4L4X4"/>
<dbReference type="PANTHER" id="PTHR12521">
    <property type="entry name" value="PROTEIN C6ORF130"/>
    <property type="match status" value="1"/>
</dbReference>
<accession>A0AAW4L4X4</accession>
<evidence type="ECO:0000313" key="3">
    <source>
        <dbReference type="EMBL" id="MBT0665938.1"/>
    </source>
</evidence>
<gene>
    <name evidence="3" type="ORF">KI809_16630</name>
</gene>
<evidence type="ECO:0000256" key="1">
    <source>
        <dbReference type="ARBA" id="ARBA00035885"/>
    </source>
</evidence>
<protein>
    <submittedName>
        <fullName evidence="3">ADP-ribose-binding protein</fullName>
    </submittedName>
</protein>
<dbReference type="InterPro" id="IPR050892">
    <property type="entry name" value="ADP-ribose_metab_enzymes"/>
</dbReference>
<keyword evidence="4" id="KW-1185">Reference proteome</keyword>
<dbReference type="InterPro" id="IPR043472">
    <property type="entry name" value="Macro_dom-like"/>
</dbReference>